<dbReference type="GO" id="GO:0006355">
    <property type="term" value="P:regulation of DNA-templated transcription"/>
    <property type="evidence" value="ECO:0007669"/>
    <property type="project" value="InterPro"/>
</dbReference>
<reference evidence="1 2" key="1">
    <citation type="journal article" date="2010" name="J. Bacteriol.">
        <title>Complete genome sequence of the representative gamma-hexachlorocyclohexane-degrading bacterium Sphingobium japonicum UT26.</title>
        <authorList>
            <person name="Nagata Y."/>
            <person name="Ohtsubo Y."/>
            <person name="Endo R."/>
            <person name="Ichikawa N."/>
            <person name="Ankai A."/>
            <person name="Oguchi A."/>
            <person name="Fukui S."/>
            <person name="Fujita N."/>
            <person name="Tsuda M."/>
        </authorList>
    </citation>
    <scope>NUCLEOTIDE SEQUENCE [LARGE SCALE GENOMIC DNA]</scope>
    <source>
        <strain evidence="2">DSM 16413 / CCM 7287 / MTCC 6362 / UT26 / NBRC 101211 / UT26S</strain>
    </source>
</reference>
<keyword evidence="2" id="KW-1185">Reference proteome</keyword>
<gene>
    <name evidence="1" type="ordered locus">SJA_C1-18040</name>
</gene>
<dbReference type="eggNOG" id="ENOG5031CED">
    <property type="taxonomic scope" value="Bacteria"/>
</dbReference>
<protein>
    <recommendedName>
        <fullName evidence="3">CopG family transcriptional regulator</fullName>
    </recommendedName>
</protein>
<organism evidence="1 2">
    <name type="scientific">Sphingobium indicum (strain DSM 16413 / CCM 7287 / MTCC 6362 / UT26 / NBRC 101211 / UT26S)</name>
    <name type="common">Sphingobium japonicum</name>
    <dbReference type="NCBI Taxonomy" id="452662"/>
    <lineage>
        <taxon>Bacteria</taxon>
        <taxon>Pseudomonadati</taxon>
        <taxon>Pseudomonadota</taxon>
        <taxon>Alphaproteobacteria</taxon>
        <taxon>Sphingomonadales</taxon>
        <taxon>Sphingomonadaceae</taxon>
        <taxon>Sphingobium</taxon>
    </lineage>
</organism>
<dbReference type="GeneID" id="29273416"/>
<dbReference type="STRING" id="452662.SJA_C1-18040"/>
<dbReference type="Proteomes" id="UP000007753">
    <property type="component" value="Chromosome 1"/>
</dbReference>
<dbReference type="EMBL" id="AP010803">
    <property type="protein sequence ID" value="BAI96638.1"/>
    <property type="molecule type" value="Genomic_DNA"/>
</dbReference>
<name>D4Z206_SPHIU</name>
<evidence type="ECO:0000313" key="1">
    <source>
        <dbReference type="EMBL" id="BAI96638.1"/>
    </source>
</evidence>
<sequence>MVRISVRIDDTLYERLNRRATGADLSFSTFVRSVLQQAADPGGRYIYSSQDEILATCIQILSIVATATGQQSPKALEQAKADARDMLLQRGLLGQDGAR</sequence>
<dbReference type="SUPFAM" id="SSF47598">
    <property type="entry name" value="Ribbon-helix-helix"/>
    <property type="match status" value="1"/>
</dbReference>
<proteinExistence type="predicted"/>
<dbReference type="InterPro" id="IPR010985">
    <property type="entry name" value="Ribbon_hlx_hlx"/>
</dbReference>
<evidence type="ECO:0008006" key="3">
    <source>
        <dbReference type="Google" id="ProtNLM"/>
    </source>
</evidence>
<dbReference type="AlphaFoldDB" id="D4Z206"/>
<dbReference type="RefSeq" id="WP_013040121.1">
    <property type="nucleotide sequence ID" value="NC_014006.1"/>
</dbReference>
<evidence type="ECO:0000313" key="2">
    <source>
        <dbReference type="Proteomes" id="UP000007753"/>
    </source>
</evidence>
<dbReference type="KEGG" id="sjp:SJA_C1-18040"/>
<dbReference type="HOGENOM" id="CLU_174841_0_0_5"/>
<accession>D4Z206</accession>